<reference evidence="1" key="1">
    <citation type="submission" date="2012-04" db="EMBL/GenBank/DDBJ databases">
        <title>Finished genome of Dactylococcopsis salina PCC 8305.</title>
        <authorList>
            <consortium name="US DOE Joint Genome Institute"/>
            <person name="Gugger M."/>
            <person name="Coursin T."/>
            <person name="Rippka R."/>
            <person name="Tandeau De Marsac N."/>
            <person name="Huntemann M."/>
            <person name="Wei C.-L."/>
            <person name="Han J."/>
            <person name="Detter J.C."/>
            <person name="Han C."/>
            <person name="Tapia R."/>
            <person name="Daligault H."/>
            <person name="Chen A."/>
            <person name="Krypides N."/>
            <person name="Mavromatis K."/>
            <person name="Markowitz V."/>
            <person name="Szeto E."/>
            <person name="Ivanova N."/>
            <person name="Ovchinnikova G."/>
            <person name="Pagani I."/>
            <person name="Pati A."/>
            <person name="Goodwin L."/>
            <person name="Peters L."/>
            <person name="Pitluck S."/>
            <person name="Woyke T."/>
            <person name="Kerfeld C."/>
        </authorList>
    </citation>
    <scope>NUCLEOTIDE SEQUENCE [LARGE SCALE GENOMIC DNA]</scope>
    <source>
        <strain evidence="1">PCC 8305</strain>
    </source>
</reference>
<dbReference type="Pfam" id="PF14105">
    <property type="entry name" value="DUF4278"/>
    <property type="match status" value="1"/>
</dbReference>
<dbReference type="RefSeq" id="WP_015229200.1">
    <property type="nucleotide sequence ID" value="NC_019780.1"/>
</dbReference>
<proteinExistence type="predicted"/>
<accession>K9YTE9</accession>
<dbReference type="Proteomes" id="UP000010482">
    <property type="component" value="Chromosome"/>
</dbReference>
<dbReference type="HOGENOM" id="CLU_151190_0_0_3"/>
<protein>
    <recommendedName>
        <fullName evidence="3">DUF4278 domain-containing protein</fullName>
    </recommendedName>
</protein>
<evidence type="ECO:0008006" key="3">
    <source>
        <dbReference type="Google" id="ProtNLM"/>
    </source>
</evidence>
<dbReference type="InterPro" id="IPR025458">
    <property type="entry name" value="DUF4278"/>
</dbReference>
<gene>
    <name evidence="1" type="ORF">Dacsa_1511</name>
</gene>
<organism evidence="1 2">
    <name type="scientific">Dactylococcopsis salina (strain PCC 8305)</name>
    <name type="common">Myxobactron salinum</name>
    <dbReference type="NCBI Taxonomy" id="13035"/>
    <lineage>
        <taxon>Bacteria</taxon>
        <taxon>Bacillati</taxon>
        <taxon>Cyanobacteriota</taxon>
        <taxon>Cyanophyceae</taxon>
        <taxon>Nodosilineales</taxon>
        <taxon>Cymatolegaceae</taxon>
        <taxon>Dactylococcopsis</taxon>
    </lineage>
</organism>
<dbReference type="PATRIC" id="fig|13035.3.peg.1701"/>
<evidence type="ECO:0000313" key="1">
    <source>
        <dbReference type="EMBL" id="AFZ50196.1"/>
    </source>
</evidence>
<name>K9YTE9_DACS8</name>
<dbReference type="EMBL" id="CP003944">
    <property type="protein sequence ID" value="AFZ50196.1"/>
    <property type="molecule type" value="Genomic_DNA"/>
</dbReference>
<sequence length="111" mass="12690">MKLTYRGVQYENNTPVVETTEGEVAGKYRGLDWRFHELKKPLHLQPRANLTYRGITYEVHPALTSDVSVKPNAAYISTQAKARGLMRNQVLNFKKRQKSMLSRANAEIGLK</sequence>
<dbReference type="AlphaFoldDB" id="K9YTE9"/>
<dbReference type="KEGG" id="dsl:Dacsa_1511"/>
<dbReference type="OrthoDB" id="515032at2"/>
<keyword evidence="2" id="KW-1185">Reference proteome</keyword>
<dbReference type="eggNOG" id="ENOG5032YXH">
    <property type="taxonomic scope" value="Bacteria"/>
</dbReference>
<evidence type="ECO:0000313" key="2">
    <source>
        <dbReference type="Proteomes" id="UP000010482"/>
    </source>
</evidence>